<evidence type="ECO:0000313" key="3">
    <source>
        <dbReference type="Proteomes" id="UP000094960"/>
    </source>
</evidence>
<dbReference type="RefSeq" id="WP_069782983.1">
    <property type="nucleotide sequence ID" value="NZ_CP017248.1"/>
</dbReference>
<name>A0A1D7YLJ9_9ACTN</name>
<protein>
    <submittedName>
        <fullName evidence="2">Uncharacterized protein</fullName>
    </submittedName>
</protein>
<gene>
    <name evidence="2" type="ORF">BFF78_40275</name>
</gene>
<proteinExistence type="predicted"/>
<sequence length="101" mass="10361">MSRRTLRPTRAQVAALLTAPVLGLGLLVPSASADAPPPGPKVDSATVIDKVCRHASEDPEDGPGLSCERDIAPVLSRIIGPGSGVTCRNVAPGAIDCRPEK</sequence>
<feature type="signal peptide" evidence="1">
    <location>
        <begin position="1"/>
        <end position="33"/>
    </location>
</feature>
<evidence type="ECO:0000313" key="2">
    <source>
        <dbReference type="EMBL" id="AOR36473.1"/>
    </source>
</evidence>
<keyword evidence="3" id="KW-1185">Reference proteome</keyword>
<organism evidence="2 3">
    <name type="scientific">Streptomyces fodineus</name>
    <dbReference type="NCBI Taxonomy" id="1904616"/>
    <lineage>
        <taxon>Bacteria</taxon>
        <taxon>Bacillati</taxon>
        <taxon>Actinomycetota</taxon>
        <taxon>Actinomycetes</taxon>
        <taxon>Kitasatosporales</taxon>
        <taxon>Streptomycetaceae</taxon>
        <taxon>Streptomyces</taxon>
    </lineage>
</organism>
<dbReference type="Proteomes" id="UP000094960">
    <property type="component" value="Chromosome"/>
</dbReference>
<dbReference type="KEGG" id="spun:BFF78_40275"/>
<dbReference type="EMBL" id="CP017248">
    <property type="protein sequence ID" value="AOR36473.1"/>
    <property type="molecule type" value="Genomic_DNA"/>
</dbReference>
<feature type="chain" id="PRO_5009103074" evidence="1">
    <location>
        <begin position="34"/>
        <end position="101"/>
    </location>
</feature>
<dbReference type="AlphaFoldDB" id="A0A1D7YLJ9"/>
<reference evidence="3" key="1">
    <citation type="submission" date="2016-09" db="EMBL/GenBank/DDBJ databases">
        <title>Streptomyces puniciscabiei strain:TW1S1 Genome sequencing and assembly.</title>
        <authorList>
            <person name="Kim M.-K."/>
            <person name="Kim S.B."/>
        </authorList>
    </citation>
    <scope>NUCLEOTIDE SEQUENCE [LARGE SCALE GENOMIC DNA]</scope>
    <source>
        <strain evidence="3">TW1S1</strain>
    </source>
</reference>
<evidence type="ECO:0000256" key="1">
    <source>
        <dbReference type="SAM" id="SignalP"/>
    </source>
</evidence>
<accession>A0A1D7YLJ9</accession>
<keyword evidence="1" id="KW-0732">Signal</keyword>